<accession>T1KWY6</accession>
<sequence length="171" mass="19273">MTKRKSKAKELLDKGSEWFFLTRKGWINRLIPLVSGVTTIYTIFMFAALFKIVKTNVDSYLVLIGFTNLFQLFALPVLKLSKLESSQLCLVYLVINGLSLIGLIIVTFLTMITVVKTKSYCPMQILIIDSYGLAIIALEVLVFLEYKSLLRPDEQISIPMISSANQAKTNP</sequence>
<dbReference type="HOGENOM" id="CLU_1564901_0_0_1"/>
<dbReference type="AlphaFoldDB" id="T1KWY6"/>
<dbReference type="EnsemblMetazoa" id="tetur25g00480.1">
    <property type="protein sequence ID" value="tetur25g00480.1"/>
    <property type="gene ID" value="tetur25g00480"/>
</dbReference>
<evidence type="ECO:0000256" key="1">
    <source>
        <dbReference type="SAM" id="Phobius"/>
    </source>
</evidence>
<dbReference type="Proteomes" id="UP000015104">
    <property type="component" value="Unassembled WGS sequence"/>
</dbReference>
<evidence type="ECO:0000313" key="3">
    <source>
        <dbReference type="Proteomes" id="UP000015104"/>
    </source>
</evidence>
<name>T1KWY6_TETUR</name>
<feature type="transmembrane region" description="Helical" evidence="1">
    <location>
        <begin position="59"/>
        <end position="78"/>
    </location>
</feature>
<proteinExistence type="predicted"/>
<gene>
    <name evidence="2" type="primary">107368013</name>
</gene>
<reference evidence="3" key="1">
    <citation type="submission" date="2011-08" db="EMBL/GenBank/DDBJ databases">
        <authorList>
            <person name="Rombauts S."/>
        </authorList>
    </citation>
    <scope>NUCLEOTIDE SEQUENCE</scope>
    <source>
        <strain evidence="3">London</strain>
    </source>
</reference>
<dbReference type="KEGG" id="tut:107368013"/>
<keyword evidence="1" id="KW-0812">Transmembrane</keyword>
<organism evidence="2 3">
    <name type="scientific">Tetranychus urticae</name>
    <name type="common">Two-spotted spider mite</name>
    <dbReference type="NCBI Taxonomy" id="32264"/>
    <lineage>
        <taxon>Eukaryota</taxon>
        <taxon>Metazoa</taxon>
        <taxon>Ecdysozoa</taxon>
        <taxon>Arthropoda</taxon>
        <taxon>Chelicerata</taxon>
        <taxon>Arachnida</taxon>
        <taxon>Acari</taxon>
        <taxon>Acariformes</taxon>
        <taxon>Trombidiformes</taxon>
        <taxon>Prostigmata</taxon>
        <taxon>Eleutherengona</taxon>
        <taxon>Raphignathae</taxon>
        <taxon>Tetranychoidea</taxon>
        <taxon>Tetranychidae</taxon>
        <taxon>Tetranychus</taxon>
    </lineage>
</organism>
<feature type="transmembrane region" description="Helical" evidence="1">
    <location>
        <begin position="124"/>
        <end position="144"/>
    </location>
</feature>
<dbReference type="EMBL" id="CAEY01000675">
    <property type="status" value="NOT_ANNOTATED_CDS"/>
    <property type="molecule type" value="Genomic_DNA"/>
</dbReference>
<keyword evidence="1" id="KW-0472">Membrane</keyword>
<feature type="transmembrane region" description="Helical" evidence="1">
    <location>
        <begin position="30"/>
        <end position="53"/>
    </location>
</feature>
<protein>
    <submittedName>
        <fullName evidence="2">Uncharacterized protein</fullName>
    </submittedName>
</protein>
<feature type="transmembrane region" description="Helical" evidence="1">
    <location>
        <begin position="90"/>
        <end position="112"/>
    </location>
</feature>
<evidence type="ECO:0000313" key="2">
    <source>
        <dbReference type="EnsemblMetazoa" id="tetur25g00480.1"/>
    </source>
</evidence>
<keyword evidence="1" id="KW-1133">Transmembrane helix</keyword>
<keyword evidence="3" id="KW-1185">Reference proteome</keyword>
<reference evidence="2" key="2">
    <citation type="submission" date="2015-06" db="UniProtKB">
        <authorList>
            <consortium name="EnsemblMetazoa"/>
        </authorList>
    </citation>
    <scope>IDENTIFICATION</scope>
</reference>